<accession>A0A5B1CCI7</accession>
<organism evidence="2 3">
    <name type="scientific">Rubripirellula obstinata</name>
    <dbReference type="NCBI Taxonomy" id="406547"/>
    <lineage>
        <taxon>Bacteria</taxon>
        <taxon>Pseudomonadati</taxon>
        <taxon>Planctomycetota</taxon>
        <taxon>Planctomycetia</taxon>
        <taxon>Pirellulales</taxon>
        <taxon>Pirellulaceae</taxon>
        <taxon>Rubripirellula</taxon>
    </lineage>
</organism>
<evidence type="ECO:0000313" key="2">
    <source>
        <dbReference type="EMBL" id="KAA1257113.1"/>
    </source>
</evidence>
<reference evidence="2 3" key="1">
    <citation type="submission" date="2019-08" db="EMBL/GenBank/DDBJ databases">
        <title>Deep-cultivation of Planctomycetes and their phenomic and genomic characterization uncovers novel biology.</title>
        <authorList>
            <person name="Wiegand S."/>
            <person name="Jogler M."/>
            <person name="Boedeker C."/>
            <person name="Pinto D."/>
            <person name="Vollmers J."/>
            <person name="Rivas-Marin E."/>
            <person name="Kohn T."/>
            <person name="Peeters S.H."/>
            <person name="Heuer A."/>
            <person name="Rast P."/>
            <person name="Oberbeckmann S."/>
            <person name="Bunk B."/>
            <person name="Jeske O."/>
            <person name="Meyerdierks A."/>
            <person name="Storesund J.E."/>
            <person name="Kallscheuer N."/>
            <person name="Luecker S."/>
            <person name="Lage O.M."/>
            <person name="Pohl T."/>
            <person name="Merkel B.J."/>
            <person name="Hornburger P."/>
            <person name="Mueller R.-W."/>
            <person name="Bruemmer F."/>
            <person name="Labrenz M."/>
            <person name="Spormann A.M."/>
            <person name="Op Den Camp H."/>
            <person name="Overmann J."/>
            <person name="Amann R."/>
            <person name="Jetten M.S.M."/>
            <person name="Mascher T."/>
            <person name="Medema M.H."/>
            <person name="Devos D.P."/>
            <person name="Kaster A.-K."/>
            <person name="Ovreas L."/>
            <person name="Rohde M."/>
            <person name="Galperin M.Y."/>
            <person name="Jogler C."/>
        </authorList>
    </citation>
    <scope>NUCLEOTIDE SEQUENCE [LARGE SCALE GENOMIC DNA]</scope>
    <source>
        <strain evidence="2 3">LF1</strain>
    </source>
</reference>
<keyword evidence="1" id="KW-0732">Signal</keyword>
<keyword evidence="3" id="KW-1185">Reference proteome</keyword>
<gene>
    <name evidence="2" type="ORF">LF1_55130</name>
</gene>
<dbReference type="Proteomes" id="UP000322699">
    <property type="component" value="Unassembled WGS sequence"/>
</dbReference>
<proteinExistence type="predicted"/>
<evidence type="ECO:0000256" key="1">
    <source>
        <dbReference type="SAM" id="SignalP"/>
    </source>
</evidence>
<protein>
    <submittedName>
        <fullName evidence="2">Uncharacterized protein</fullName>
    </submittedName>
</protein>
<sequence length="106" mass="11984" precursor="true">MRFRYSLRTILVAAILASCYFACARPTKTTGVRDLCDHVNPQEDLRTRGSSTILPYFVPPPEASYVVPLVVRFPTTVVTPEGYEIVINGSHDHYLWLFGWIVPLPC</sequence>
<feature type="chain" id="PRO_5022780204" evidence="1">
    <location>
        <begin position="25"/>
        <end position="106"/>
    </location>
</feature>
<comment type="caution">
    <text evidence="2">The sequence shown here is derived from an EMBL/GenBank/DDBJ whole genome shotgun (WGS) entry which is preliminary data.</text>
</comment>
<feature type="signal peptide" evidence="1">
    <location>
        <begin position="1"/>
        <end position="24"/>
    </location>
</feature>
<dbReference type="AlphaFoldDB" id="A0A5B1CCI7"/>
<name>A0A5B1CCI7_9BACT</name>
<dbReference type="EMBL" id="VRLW01000004">
    <property type="protein sequence ID" value="KAA1257113.1"/>
    <property type="molecule type" value="Genomic_DNA"/>
</dbReference>
<dbReference type="PROSITE" id="PS51257">
    <property type="entry name" value="PROKAR_LIPOPROTEIN"/>
    <property type="match status" value="1"/>
</dbReference>
<evidence type="ECO:0000313" key="3">
    <source>
        <dbReference type="Proteomes" id="UP000322699"/>
    </source>
</evidence>